<gene>
    <name evidence="1" type="ORF">EAH82_08045</name>
</gene>
<accession>A0A502DUQ3</accession>
<dbReference type="Pfam" id="PF11227">
    <property type="entry name" value="DUF3025"/>
    <property type="match status" value="1"/>
</dbReference>
<reference evidence="1 2" key="1">
    <citation type="journal article" date="2019" name="Environ. Microbiol.">
        <title>Species interactions and distinct microbial communities in high Arctic permafrost affected cryosols are associated with the CH4 and CO2 gas fluxes.</title>
        <authorList>
            <person name="Altshuler I."/>
            <person name="Hamel J."/>
            <person name="Turney S."/>
            <person name="Magnuson E."/>
            <person name="Levesque R."/>
            <person name="Greer C."/>
            <person name="Whyte L.G."/>
        </authorList>
    </citation>
    <scope>NUCLEOTIDE SEQUENCE [LARGE SCALE GENOMIC DNA]</scope>
    <source>
        <strain evidence="1 2">S06.C</strain>
    </source>
</reference>
<proteinExistence type="predicted"/>
<evidence type="ECO:0000313" key="2">
    <source>
        <dbReference type="Proteomes" id="UP000319212"/>
    </source>
</evidence>
<evidence type="ECO:0000313" key="1">
    <source>
        <dbReference type="EMBL" id="TPG28734.1"/>
    </source>
</evidence>
<dbReference type="Proteomes" id="UP000319212">
    <property type="component" value="Unassembled WGS sequence"/>
</dbReference>
<dbReference type="OrthoDB" id="5292474at2"/>
<dbReference type="InterPro" id="IPR021390">
    <property type="entry name" value="DUF3025"/>
</dbReference>
<comment type="caution">
    <text evidence="1">The sequence shown here is derived from an EMBL/GenBank/DDBJ whole genome shotgun (WGS) entry which is preliminary data.</text>
</comment>
<name>A0A502DUQ3_9BURK</name>
<organism evidence="1 2">
    <name type="scientific">Variovorax guangxiensis</name>
    <dbReference type="NCBI Taxonomy" id="1775474"/>
    <lineage>
        <taxon>Bacteria</taxon>
        <taxon>Pseudomonadati</taxon>
        <taxon>Pseudomonadota</taxon>
        <taxon>Betaproteobacteria</taxon>
        <taxon>Burkholderiales</taxon>
        <taxon>Comamonadaceae</taxon>
        <taxon>Variovorax</taxon>
    </lineage>
</organism>
<dbReference type="RefSeq" id="WP_140840559.1">
    <property type="nucleotide sequence ID" value="NZ_RCZI01000002.1"/>
</dbReference>
<protein>
    <submittedName>
        <fullName evidence="1">DUF3025 domain-containing protein</fullName>
    </submittedName>
</protein>
<dbReference type="AlphaFoldDB" id="A0A502DUQ3"/>
<dbReference type="EMBL" id="RCZI01000002">
    <property type="protein sequence ID" value="TPG28734.1"/>
    <property type="molecule type" value="Genomic_DNA"/>
</dbReference>
<sequence length="245" mass="27428">MNGLRVDWARPWLAHCSALGAPAEANARHQAVAAALQATSTATPMRFVPQDALPPEEAYEAFIFRTGEVPTRDNLHDFFNGLAWLQFPQTKRRLNELQAAEIARRGIGADRGPLRDALTLFDENGAVLDAPPALWKALLARDWHRLFVTERARWSEARLLLFGHALIEKLTVPRKGLTAHVLMAPGALQSIYPRDECIAEALSATHLATKPFMPLPVLGVPGWWPENDDFCFYDDPNVFRPRRPP</sequence>